<dbReference type="EMBL" id="LYUB02000006">
    <property type="protein sequence ID" value="OVF09188.1"/>
    <property type="molecule type" value="Genomic_DNA"/>
</dbReference>
<dbReference type="KEGG" id="clus:A9F13_06g03509"/>
<dbReference type="AlphaFoldDB" id="A0AA91Q0Q3"/>
<evidence type="ECO:0000313" key="2">
    <source>
        <dbReference type="EMBL" id="OVF09188.1"/>
    </source>
</evidence>
<name>A0AA91Q0Q3_CLALS</name>
<reference evidence="2 3" key="1">
    <citation type="submission" date="2017-04" db="EMBL/GenBank/DDBJ databases">
        <title>Draft genome of the yeast Clavispora lusitaniae type strain CBS 6936.</title>
        <authorList>
            <person name="Durrens P."/>
            <person name="Klopp C."/>
            <person name="Biteau N."/>
            <person name="Fitton-Ouhabi V."/>
            <person name="Dementhon K."/>
            <person name="Accoceberry I."/>
            <person name="Sherman D.J."/>
            <person name="Noel T."/>
        </authorList>
    </citation>
    <scope>NUCLEOTIDE SEQUENCE [LARGE SCALE GENOMIC DNA]</scope>
    <source>
        <strain evidence="2 3">CBS 6936</strain>
    </source>
</reference>
<dbReference type="Proteomes" id="UP000195602">
    <property type="component" value="Unassembled WGS sequence"/>
</dbReference>
<organism evidence="2 3">
    <name type="scientific">Clavispora lusitaniae</name>
    <name type="common">Candida lusitaniae</name>
    <dbReference type="NCBI Taxonomy" id="36911"/>
    <lineage>
        <taxon>Eukaryota</taxon>
        <taxon>Fungi</taxon>
        <taxon>Dikarya</taxon>
        <taxon>Ascomycota</taxon>
        <taxon>Saccharomycotina</taxon>
        <taxon>Pichiomycetes</taxon>
        <taxon>Metschnikowiaceae</taxon>
        <taxon>Clavispora</taxon>
    </lineage>
</organism>
<gene>
    <name evidence="2" type="ORF">A9F13_06g03509</name>
</gene>
<proteinExistence type="predicted"/>
<protein>
    <submittedName>
        <fullName evidence="2">Uncharacterized protein</fullName>
    </submittedName>
</protein>
<sequence>MEHFSWNFTYLEPSLILSIRSEKISNEGMVSIEKISPATGMTEGSHAGRAKRETWHVRV</sequence>
<accession>A0AA91Q0Q3</accession>
<evidence type="ECO:0000313" key="3">
    <source>
        <dbReference type="Proteomes" id="UP000195602"/>
    </source>
</evidence>
<feature type="region of interest" description="Disordered" evidence="1">
    <location>
        <begin position="35"/>
        <end position="59"/>
    </location>
</feature>
<comment type="caution">
    <text evidence="2">The sequence shown here is derived from an EMBL/GenBank/DDBJ whole genome shotgun (WGS) entry which is preliminary data.</text>
</comment>
<feature type="compositionally biased region" description="Basic and acidic residues" evidence="1">
    <location>
        <begin position="50"/>
        <end position="59"/>
    </location>
</feature>
<evidence type="ECO:0000256" key="1">
    <source>
        <dbReference type="SAM" id="MobiDB-lite"/>
    </source>
</evidence>